<feature type="signal peptide" evidence="4">
    <location>
        <begin position="1"/>
        <end position="22"/>
    </location>
</feature>
<dbReference type="AlphaFoldDB" id="A0A0E9LRY8"/>
<proteinExistence type="predicted"/>
<gene>
    <name evidence="5" type="ORF">JCM15548_14764</name>
</gene>
<keyword evidence="4" id="KW-0732">Signal</keyword>
<evidence type="ECO:0000313" key="6">
    <source>
        <dbReference type="Proteomes" id="UP000032900"/>
    </source>
</evidence>
<dbReference type="EMBL" id="BAZW01000135">
    <property type="protein sequence ID" value="GAO27896.1"/>
    <property type="molecule type" value="Genomic_DNA"/>
</dbReference>
<dbReference type="OrthoDB" id="1264254at2"/>
<keyword evidence="6" id="KW-1185">Reference proteome</keyword>
<keyword evidence="3" id="KW-0998">Cell outer membrane</keyword>
<name>A0A0E9LRY8_9BACT</name>
<evidence type="ECO:0000313" key="5">
    <source>
        <dbReference type="EMBL" id="GAO27896.1"/>
    </source>
</evidence>
<dbReference type="STRING" id="1236989.JCM15548_14764"/>
<keyword evidence="2" id="KW-0472">Membrane</keyword>
<protein>
    <submittedName>
        <fullName evidence="5">Putative TonB-dependent receptor</fullName>
    </submittedName>
</protein>
<dbReference type="Proteomes" id="UP000032900">
    <property type="component" value="Unassembled WGS sequence"/>
</dbReference>
<evidence type="ECO:0000256" key="2">
    <source>
        <dbReference type="ARBA" id="ARBA00023136"/>
    </source>
</evidence>
<organism evidence="5 6">
    <name type="scientific">Geofilum rubicundum JCM 15548</name>
    <dbReference type="NCBI Taxonomy" id="1236989"/>
    <lineage>
        <taxon>Bacteria</taxon>
        <taxon>Pseudomonadati</taxon>
        <taxon>Bacteroidota</taxon>
        <taxon>Bacteroidia</taxon>
        <taxon>Marinilabiliales</taxon>
        <taxon>Marinilabiliaceae</taxon>
        <taxon>Geofilum</taxon>
    </lineage>
</organism>
<evidence type="ECO:0000256" key="4">
    <source>
        <dbReference type="SAM" id="SignalP"/>
    </source>
</evidence>
<comment type="subcellular location">
    <subcellularLocation>
        <location evidence="1">Cell outer membrane</location>
    </subcellularLocation>
</comment>
<reference evidence="5 6" key="1">
    <citation type="journal article" date="2015" name="Microbes Environ.">
        <title>Distribution and evolution of nitrogen fixation genes in the phylum bacteroidetes.</title>
        <authorList>
            <person name="Inoue J."/>
            <person name="Oshima K."/>
            <person name="Suda W."/>
            <person name="Sakamoto M."/>
            <person name="Iino T."/>
            <person name="Noda S."/>
            <person name="Hongoh Y."/>
            <person name="Hattori M."/>
            <person name="Ohkuma M."/>
        </authorList>
    </citation>
    <scope>NUCLEOTIDE SEQUENCE [LARGE SCALE GENOMIC DNA]</scope>
    <source>
        <strain evidence="5">JCM 15548</strain>
    </source>
</reference>
<comment type="caution">
    <text evidence="5">The sequence shown here is derived from an EMBL/GenBank/DDBJ whole genome shotgun (WGS) entry which is preliminary data.</text>
</comment>
<dbReference type="GO" id="GO:0009279">
    <property type="term" value="C:cell outer membrane"/>
    <property type="evidence" value="ECO:0007669"/>
    <property type="project" value="UniProtKB-SubCell"/>
</dbReference>
<accession>A0A0E9LRY8</accession>
<feature type="chain" id="PRO_5002428619" evidence="4">
    <location>
        <begin position="23"/>
        <end position="594"/>
    </location>
</feature>
<evidence type="ECO:0000256" key="3">
    <source>
        <dbReference type="ARBA" id="ARBA00023237"/>
    </source>
</evidence>
<dbReference type="InterPro" id="IPR036942">
    <property type="entry name" value="Beta-barrel_TonB_sf"/>
</dbReference>
<evidence type="ECO:0000256" key="1">
    <source>
        <dbReference type="ARBA" id="ARBA00004442"/>
    </source>
</evidence>
<sequence length="594" mass="67392">MRTLKFLLIWGGWAFVAVTAVAQEDSIDQEETINQDVRVVREYNPTVSDAFKINEMPEQSDADVPAPDFSYELSGKAMVGTPEVVPLIPAKMAKEPREELYPSYLQGYVGNYNMLGGALRYNLVHNEKFALALKAGHESSMGDIEVMGTEADADYHETLGGLYMRHFFKRKTLSIDMDFSNLAYRYYGFHTMDATRPYLAPYPSLEMSSIPPQTQGSNLMHDDQQHQTAFDVTMGLKNQVTGHMETRYDLKMGYSTFGNGTGVKENQFRYTGDFDFSLGELGLRLGTAMDHASTNVPVDEMPWLYQFENRQQTLVQMNPALVKTNKNLDLHMGLRFAAEFDDLEDNLYISPDVRANLTVAEGFVAIEGGITGEIKPSTYRSIMEENLYVSPDLNVKTAFHGVRFFLGAKGNFTRSTSFAARMDYNVFHNEHFFVNRQFVPYGGMSGEPNDFSNQFGVDYDDGRMLSVSGEFKMGFSPQLDVLLRGAYYGWDTDSLEHAWHKPKSEVGARMTYKYNESLTLYVSGNMMGPRYASLPEGIEKLDPVYDFNIGANYNHNKRWHFFGEVRNLAASKYYRWYGYPMQGINGRVGLGYSF</sequence>
<dbReference type="Gene3D" id="2.40.170.20">
    <property type="entry name" value="TonB-dependent receptor, beta-barrel domain"/>
    <property type="match status" value="1"/>
</dbReference>
<keyword evidence="5" id="KW-0675">Receptor</keyword>
<dbReference type="SUPFAM" id="SSF56935">
    <property type="entry name" value="Porins"/>
    <property type="match status" value="1"/>
</dbReference>
<dbReference type="RefSeq" id="WP_062129042.1">
    <property type="nucleotide sequence ID" value="NZ_BAZW01000135.1"/>
</dbReference>